<keyword evidence="2" id="KW-1185">Reference proteome</keyword>
<dbReference type="OrthoDB" id="1443085at2"/>
<comment type="caution">
    <text evidence="1">The sequence shown here is derived from an EMBL/GenBank/DDBJ whole genome shotgun (WGS) entry which is preliminary data.</text>
</comment>
<dbReference type="STRING" id="1382798.PK35_12750"/>
<reference evidence="1 2" key="1">
    <citation type="journal article" date="2015" name="Antonie Van Leeuwenhoek">
        <title>Tamlana nanhaiensis sp. nov., isolated from surface seawater collected from the South China Sea.</title>
        <authorList>
            <person name="Liu X."/>
            <person name="Lai Q."/>
            <person name="Du Y."/>
            <person name="Li G."/>
            <person name="Sun F."/>
            <person name="Shao Z."/>
        </authorList>
    </citation>
    <scope>NUCLEOTIDE SEQUENCE [LARGE SCALE GENOMIC DNA]</scope>
    <source>
        <strain evidence="1 2">FHC16</strain>
    </source>
</reference>
<dbReference type="AlphaFoldDB" id="A0A0D7VYB0"/>
<evidence type="ECO:0000313" key="2">
    <source>
        <dbReference type="Proteomes" id="UP000032361"/>
    </source>
</evidence>
<dbReference type="Proteomes" id="UP000032361">
    <property type="component" value="Unassembled WGS sequence"/>
</dbReference>
<dbReference type="EMBL" id="JTDV01000012">
    <property type="protein sequence ID" value="KJD31865.1"/>
    <property type="molecule type" value="Genomic_DNA"/>
</dbReference>
<sequence>MAQTNNSLGLVKTYQINNASYNKKSSIKVVDPITRKTTNSGFKKIRMEFNGIEGSYASRELLLGFSDNTSDGFDYGYDAEVTLHDNDLSLDLNGVDYGIQAYAELTPDKVIKLNHNSSGANRFVINITELENIEVDQAIYLIDNTTGDYIDLSSGSGYEFESSQGNFTDRFQIAFQNPSVVLSANKLAYNTKNMYFHTHTNTFYAKALNTTVKKLILVNLNGQKVLELNNVSHDTLEAGINLNHMAANAYAVMLQTDNKEILTKKFVIN</sequence>
<accession>A0A0D7VYB0</accession>
<dbReference type="PATRIC" id="fig|1382798.3.peg.1110"/>
<evidence type="ECO:0000313" key="1">
    <source>
        <dbReference type="EMBL" id="KJD31865.1"/>
    </source>
</evidence>
<proteinExistence type="predicted"/>
<name>A0A0D7VYB0_9FLAO</name>
<dbReference type="RefSeq" id="WP_044626950.1">
    <property type="nucleotide sequence ID" value="NZ_JTDV01000012.1"/>
</dbReference>
<protein>
    <submittedName>
        <fullName evidence="1">Uncharacterized protein</fullName>
    </submittedName>
</protein>
<gene>
    <name evidence="1" type="ORF">PK35_12750</name>
</gene>
<organism evidence="1 2">
    <name type="scientific">Neotamlana nanhaiensis</name>
    <dbReference type="NCBI Taxonomy" id="1382798"/>
    <lineage>
        <taxon>Bacteria</taxon>
        <taxon>Pseudomonadati</taxon>
        <taxon>Bacteroidota</taxon>
        <taxon>Flavobacteriia</taxon>
        <taxon>Flavobacteriales</taxon>
        <taxon>Flavobacteriaceae</taxon>
        <taxon>Neotamlana</taxon>
    </lineage>
</organism>